<dbReference type="PANTHER" id="PTHR42951:SF14">
    <property type="entry name" value="METALLO-BETA-LACTAMASE SUPERFAMILY PROTEIN"/>
    <property type="match status" value="1"/>
</dbReference>
<dbReference type="InterPro" id="IPR050855">
    <property type="entry name" value="NDM-1-like"/>
</dbReference>
<dbReference type="RefSeq" id="WP_089751199.1">
    <property type="nucleotide sequence ID" value="NZ_FOOG01000007.1"/>
</dbReference>
<dbReference type="CDD" id="cd07743">
    <property type="entry name" value="metallo-hydrolase-like_MBL-fold"/>
    <property type="match status" value="1"/>
</dbReference>
<dbReference type="Gene3D" id="3.60.15.10">
    <property type="entry name" value="Ribonuclease Z/Hydroxyacylglutathione hydrolase-like"/>
    <property type="match status" value="1"/>
</dbReference>
<dbReference type="PANTHER" id="PTHR42951">
    <property type="entry name" value="METALLO-BETA-LACTAMASE DOMAIN-CONTAINING"/>
    <property type="match status" value="1"/>
</dbReference>
<feature type="domain" description="Metallo-beta-lactamase" evidence="1">
    <location>
        <begin position="16"/>
        <end position="205"/>
    </location>
</feature>
<keyword evidence="3" id="KW-1185">Reference proteome</keyword>
<dbReference type="Proteomes" id="UP000198897">
    <property type="component" value="Unassembled WGS sequence"/>
</dbReference>
<evidence type="ECO:0000259" key="1">
    <source>
        <dbReference type="SMART" id="SM00849"/>
    </source>
</evidence>
<dbReference type="OrthoDB" id="11380at2"/>
<dbReference type="SUPFAM" id="SSF56281">
    <property type="entry name" value="Metallo-hydrolase/oxidoreductase"/>
    <property type="match status" value="1"/>
</dbReference>
<dbReference type="InterPro" id="IPR036866">
    <property type="entry name" value="RibonucZ/Hydroxyglut_hydro"/>
</dbReference>
<reference evidence="3" key="1">
    <citation type="submission" date="2016-10" db="EMBL/GenBank/DDBJ databases">
        <authorList>
            <person name="Varghese N."/>
            <person name="Submissions S."/>
        </authorList>
    </citation>
    <scope>NUCLEOTIDE SEQUENCE [LARGE SCALE GENOMIC DNA]</scope>
    <source>
        <strain evidence="3">FP5</strain>
    </source>
</reference>
<dbReference type="SMART" id="SM00849">
    <property type="entry name" value="Lactamase_B"/>
    <property type="match status" value="1"/>
</dbReference>
<dbReference type="Pfam" id="PF00753">
    <property type="entry name" value="Lactamase_B"/>
    <property type="match status" value="1"/>
</dbReference>
<organism evidence="2 3">
    <name type="scientific">Halobacillus alkaliphilus</name>
    <dbReference type="NCBI Taxonomy" id="396056"/>
    <lineage>
        <taxon>Bacteria</taxon>
        <taxon>Bacillati</taxon>
        <taxon>Bacillota</taxon>
        <taxon>Bacilli</taxon>
        <taxon>Bacillales</taxon>
        <taxon>Bacillaceae</taxon>
        <taxon>Halobacillus</taxon>
    </lineage>
</organism>
<evidence type="ECO:0000313" key="2">
    <source>
        <dbReference type="EMBL" id="SFF73493.1"/>
    </source>
</evidence>
<dbReference type="EMBL" id="FOOG01000007">
    <property type="protein sequence ID" value="SFF73493.1"/>
    <property type="molecule type" value="Genomic_DNA"/>
</dbReference>
<protein>
    <submittedName>
        <fullName evidence="2">Glyoxylase, beta-lactamase superfamily II</fullName>
    </submittedName>
</protein>
<dbReference type="InterPro" id="IPR001279">
    <property type="entry name" value="Metallo-B-lactamas"/>
</dbReference>
<dbReference type="AlphaFoldDB" id="A0A1I2L3P8"/>
<evidence type="ECO:0000313" key="3">
    <source>
        <dbReference type="Proteomes" id="UP000198897"/>
    </source>
</evidence>
<accession>A0A1I2L3P8</accession>
<proteinExistence type="predicted"/>
<sequence>MSFHSINDHCYYYSGSVNIGYIHKGTDGLLIDAGLDRSSIKKVLKELSERELPLTHLFITHAHADHYGGAAYIQQNYDVYTIAPAFEEAVLKYPGLEPLYLFGGNDPLEELQNKFLQGPAITIDEVIEEGTFQAGAIEGKTYLLPGHSYHQLALRAHGILYAADSYFGVDTLHKHKIPYNSDADRTLKSLNRLLTISCDGYVPGHGELEEDASATIQTNIDYHEDILDTMEDCIQAHEKGVSHEELVAAMCDHYGVKAPQLSQWLLYRTAVTAYAIALVKQGRAIHQIQDHRFVFTALEADQK</sequence>
<name>A0A1I2L3P8_9BACI</name>
<gene>
    <name evidence="2" type="ORF">SAMN05216353_10775</name>
</gene>